<dbReference type="EMBL" id="CM047900">
    <property type="protein sequence ID" value="KAJ0100551.1"/>
    <property type="molecule type" value="Genomic_DNA"/>
</dbReference>
<evidence type="ECO:0000313" key="2">
    <source>
        <dbReference type="Proteomes" id="UP001164250"/>
    </source>
</evidence>
<comment type="caution">
    <text evidence="1">The sequence shown here is derived from an EMBL/GenBank/DDBJ whole genome shotgun (WGS) entry which is preliminary data.</text>
</comment>
<name>A0ACC1BNV4_9ROSI</name>
<dbReference type="Proteomes" id="UP001164250">
    <property type="component" value="Chromosome 4"/>
</dbReference>
<protein>
    <submittedName>
        <fullName evidence="1">Uncharacterized protein</fullName>
    </submittedName>
</protein>
<gene>
    <name evidence="1" type="ORF">Patl1_22093</name>
</gene>
<evidence type="ECO:0000313" key="1">
    <source>
        <dbReference type="EMBL" id="KAJ0100551.1"/>
    </source>
</evidence>
<organism evidence="1 2">
    <name type="scientific">Pistacia atlantica</name>
    <dbReference type="NCBI Taxonomy" id="434234"/>
    <lineage>
        <taxon>Eukaryota</taxon>
        <taxon>Viridiplantae</taxon>
        <taxon>Streptophyta</taxon>
        <taxon>Embryophyta</taxon>
        <taxon>Tracheophyta</taxon>
        <taxon>Spermatophyta</taxon>
        <taxon>Magnoliopsida</taxon>
        <taxon>eudicotyledons</taxon>
        <taxon>Gunneridae</taxon>
        <taxon>Pentapetalae</taxon>
        <taxon>rosids</taxon>
        <taxon>malvids</taxon>
        <taxon>Sapindales</taxon>
        <taxon>Anacardiaceae</taxon>
        <taxon>Pistacia</taxon>
    </lineage>
</organism>
<reference evidence="2" key="1">
    <citation type="journal article" date="2023" name="G3 (Bethesda)">
        <title>Genome assembly and association tests identify interacting loci associated with vigor, precocity, and sex in interspecific pistachio rootstocks.</title>
        <authorList>
            <person name="Palmer W."/>
            <person name="Jacygrad E."/>
            <person name="Sagayaradj S."/>
            <person name="Cavanaugh K."/>
            <person name="Han R."/>
            <person name="Bertier L."/>
            <person name="Beede B."/>
            <person name="Kafkas S."/>
            <person name="Golino D."/>
            <person name="Preece J."/>
            <person name="Michelmore R."/>
        </authorList>
    </citation>
    <scope>NUCLEOTIDE SEQUENCE [LARGE SCALE GENOMIC DNA]</scope>
</reference>
<proteinExistence type="predicted"/>
<keyword evidence="2" id="KW-1185">Reference proteome</keyword>
<sequence length="87" mass="10014">MQGFMGRYLEPLLIENLFLIKCQFKDEFVTAGGASLSEDSLNTMESKVRSPERIEFMTVLNVDGVTGGFNFRMLGLEDTWWEQVWVN</sequence>
<accession>A0ACC1BNV4</accession>